<evidence type="ECO:0000313" key="3">
    <source>
        <dbReference type="Proteomes" id="UP000033572"/>
    </source>
</evidence>
<dbReference type="AlphaFoldDB" id="A0A0F0KFX4"/>
<dbReference type="InterPro" id="IPR051678">
    <property type="entry name" value="AGP_Transferase"/>
</dbReference>
<proteinExistence type="predicted"/>
<reference evidence="2 3" key="1">
    <citation type="submission" date="2015-02" db="EMBL/GenBank/DDBJ databases">
        <title>Draft genome sequences of ten Microbacterium spp. with emphasis on heavy metal contaminated environments.</title>
        <authorList>
            <person name="Corretto E."/>
        </authorList>
    </citation>
    <scope>NUCLEOTIDE SEQUENCE [LARGE SCALE GENOMIC DNA]</scope>
    <source>
        <strain evidence="2 3">DSM 12966</strain>
    </source>
</reference>
<feature type="domain" description="Aminoglycoside phosphotransferase" evidence="1">
    <location>
        <begin position="34"/>
        <end position="256"/>
    </location>
</feature>
<evidence type="ECO:0000313" key="2">
    <source>
        <dbReference type="EMBL" id="KJL18171.1"/>
    </source>
</evidence>
<accession>A0A0F0KFX4</accession>
<dbReference type="Pfam" id="PF01636">
    <property type="entry name" value="APH"/>
    <property type="match status" value="1"/>
</dbReference>
<dbReference type="EMBL" id="JYIU01000046">
    <property type="protein sequence ID" value="KJL18171.1"/>
    <property type="molecule type" value="Genomic_DNA"/>
</dbReference>
<comment type="caution">
    <text evidence="2">The sequence shown here is derived from an EMBL/GenBank/DDBJ whole genome shotgun (WGS) entry which is preliminary data.</text>
</comment>
<dbReference type="RefSeq" id="WP_045255509.1">
    <property type="nucleotide sequence ID" value="NZ_CP031425.1"/>
</dbReference>
<evidence type="ECO:0000259" key="1">
    <source>
        <dbReference type="Pfam" id="PF01636"/>
    </source>
</evidence>
<dbReference type="PANTHER" id="PTHR21310">
    <property type="entry name" value="AMINOGLYCOSIDE PHOSPHOTRANSFERASE-RELATED-RELATED"/>
    <property type="match status" value="1"/>
</dbReference>
<keyword evidence="3" id="KW-1185">Reference proteome</keyword>
<dbReference type="PATRIC" id="fig|104336.4.peg.3318"/>
<sequence>MHEGELELTDDDAARLIVGRFPEFALLPLRRVRTSGTVNRIIRIGDDLAARFPLLPATETALAAEAEAMSEFAQTCTVAAPQPVGIGEPTSEYPSAWAVQTWVPGETASHDHQEASDSLAMDLAELIASLRTADVRGRVFDGQGRGGALTDHDEWIALCIDRSSHLLDTARVQRLWRALRVVPPSGPDVMSHRDLTPFNLLVSDDHLVGVLDGGGFGPADAALDLVGAWHLFDGPRRRILRDRLGSGEAEWLRGAAWALQQAMGLVWYYEDSHPDMSALGLSTMHRLLADAELTSL</sequence>
<dbReference type="Gene3D" id="3.90.1200.10">
    <property type="match status" value="1"/>
</dbReference>
<dbReference type="GeneID" id="94443899"/>
<organism evidence="2 3">
    <name type="scientific">Microbacterium foliorum</name>
    <dbReference type="NCBI Taxonomy" id="104336"/>
    <lineage>
        <taxon>Bacteria</taxon>
        <taxon>Bacillati</taxon>
        <taxon>Actinomycetota</taxon>
        <taxon>Actinomycetes</taxon>
        <taxon>Micrococcales</taxon>
        <taxon>Microbacteriaceae</taxon>
        <taxon>Microbacterium</taxon>
    </lineage>
</organism>
<keyword evidence="2" id="KW-0808">Transferase</keyword>
<dbReference type="Gene3D" id="3.30.200.20">
    <property type="entry name" value="Phosphorylase Kinase, domain 1"/>
    <property type="match status" value="1"/>
</dbReference>
<dbReference type="CDD" id="cd05155">
    <property type="entry name" value="APH_ChoK_like_1"/>
    <property type="match status" value="1"/>
</dbReference>
<dbReference type="Proteomes" id="UP000033572">
    <property type="component" value="Unassembled WGS sequence"/>
</dbReference>
<dbReference type="PANTHER" id="PTHR21310:SF42">
    <property type="entry name" value="BIFUNCTIONAL AAC_APH"/>
    <property type="match status" value="1"/>
</dbReference>
<name>A0A0F0KFX4_9MICO</name>
<dbReference type="GO" id="GO:0016740">
    <property type="term" value="F:transferase activity"/>
    <property type="evidence" value="ECO:0007669"/>
    <property type="project" value="UniProtKB-KW"/>
</dbReference>
<dbReference type="InterPro" id="IPR002575">
    <property type="entry name" value="Aminoglycoside_PTrfase"/>
</dbReference>
<dbReference type="InterPro" id="IPR011009">
    <property type="entry name" value="Kinase-like_dom_sf"/>
</dbReference>
<protein>
    <submittedName>
        <fullName evidence="2">Phosphotransferase enzyme family protein</fullName>
    </submittedName>
</protein>
<dbReference type="KEGG" id="mfol:DXT68_05810"/>
<dbReference type="SUPFAM" id="SSF56112">
    <property type="entry name" value="Protein kinase-like (PK-like)"/>
    <property type="match status" value="1"/>
</dbReference>
<gene>
    <name evidence="2" type="ORF">RN50_03279</name>
</gene>